<evidence type="ECO:0000256" key="1">
    <source>
        <dbReference type="SAM" id="MobiDB-lite"/>
    </source>
</evidence>
<organism evidence="2 3">
    <name type="scientific">Hermanssonia centrifuga</name>
    <dbReference type="NCBI Taxonomy" id="98765"/>
    <lineage>
        <taxon>Eukaryota</taxon>
        <taxon>Fungi</taxon>
        <taxon>Dikarya</taxon>
        <taxon>Basidiomycota</taxon>
        <taxon>Agaricomycotina</taxon>
        <taxon>Agaricomycetes</taxon>
        <taxon>Polyporales</taxon>
        <taxon>Meruliaceae</taxon>
        <taxon>Hermanssonia</taxon>
    </lineage>
</organism>
<keyword evidence="3" id="KW-1185">Reference proteome</keyword>
<feature type="region of interest" description="Disordered" evidence="1">
    <location>
        <begin position="1"/>
        <end position="33"/>
    </location>
</feature>
<name>A0A2R6NRC6_9APHY</name>
<reference evidence="2 3" key="1">
    <citation type="submission" date="2018-02" db="EMBL/GenBank/DDBJ databases">
        <title>Genome sequence of the basidiomycete white-rot fungus Phlebia centrifuga.</title>
        <authorList>
            <person name="Granchi Z."/>
            <person name="Peng M."/>
            <person name="de Vries R.P."/>
            <person name="Hilden K."/>
            <person name="Makela M.R."/>
            <person name="Grigoriev I."/>
            <person name="Riley R."/>
        </authorList>
    </citation>
    <scope>NUCLEOTIDE SEQUENCE [LARGE SCALE GENOMIC DNA]</scope>
    <source>
        <strain evidence="2 3">FBCC195</strain>
    </source>
</reference>
<dbReference type="AlphaFoldDB" id="A0A2R6NRC6"/>
<gene>
    <name evidence="2" type="ORF">PHLCEN_2v9253</name>
</gene>
<sequence length="89" mass="10127">MASANEHDKQFGEDDEEAEGQVPHSRSLYPGIHNRVHREYSQSSTYDLETLDSLNIFICDHTRNDCGDTIAIANGLTAIDGYHYDYDYL</sequence>
<accession>A0A2R6NRC6</accession>
<comment type="caution">
    <text evidence="2">The sequence shown here is derived from an EMBL/GenBank/DDBJ whole genome shotgun (WGS) entry which is preliminary data.</text>
</comment>
<protein>
    <submittedName>
        <fullName evidence="2">Uncharacterized protein</fullName>
    </submittedName>
</protein>
<evidence type="ECO:0000313" key="3">
    <source>
        <dbReference type="Proteomes" id="UP000186601"/>
    </source>
</evidence>
<dbReference type="Proteomes" id="UP000186601">
    <property type="component" value="Unassembled WGS sequence"/>
</dbReference>
<evidence type="ECO:0000313" key="2">
    <source>
        <dbReference type="EMBL" id="PSR75212.1"/>
    </source>
</evidence>
<dbReference type="EMBL" id="MLYV02000917">
    <property type="protein sequence ID" value="PSR75212.1"/>
    <property type="molecule type" value="Genomic_DNA"/>
</dbReference>
<proteinExistence type="predicted"/>
<feature type="compositionally biased region" description="Basic and acidic residues" evidence="1">
    <location>
        <begin position="1"/>
        <end position="12"/>
    </location>
</feature>